<dbReference type="Pfam" id="PF16547">
    <property type="entry name" value="BLM10_N"/>
    <property type="match status" value="1"/>
</dbReference>
<dbReference type="OMA" id="ECTQLVP"/>
<keyword evidence="1" id="KW-0677">Repeat</keyword>
<keyword evidence="9" id="KW-1185">Reference proteome</keyword>
<dbReference type="GO" id="GO:0006281">
    <property type="term" value="P:DNA repair"/>
    <property type="evidence" value="ECO:0007669"/>
    <property type="project" value="UniProtKB-KW"/>
</dbReference>
<proteinExistence type="predicted"/>
<dbReference type="STRING" id="983966.A0A1E4RUQ3"/>
<evidence type="ECO:0000256" key="1">
    <source>
        <dbReference type="ARBA" id="ARBA00022737"/>
    </source>
</evidence>
<feature type="domain" description="Proteasome activator Blm10 N-terminal" evidence="7">
    <location>
        <begin position="15"/>
        <end position="91"/>
    </location>
</feature>
<evidence type="ECO:0000313" key="8">
    <source>
        <dbReference type="EMBL" id="ODV70968.1"/>
    </source>
</evidence>
<feature type="region of interest" description="Disordered" evidence="4">
    <location>
        <begin position="983"/>
        <end position="1024"/>
    </location>
</feature>
<dbReference type="EMBL" id="KV453947">
    <property type="protein sequence ID" value="ODV70968.1"/>
    <property type="molecule type" value="Genomic_DNA"/>
</dbReference>
<dbReference type="GO" id="GO:0070628">
    <property type="term" value="F:proteasome binding"/>
    <property type="evidence" value="ECO:0007669"/>
    <property type="project" value="InterPro"/>
</dbReference>
<keyword evidence="2" id="KW-0227">DNA damage</keyword>
<dbReference type="Pfam" id="PF16507">
    <property type="entry name" value="HEAT_PSME4_mid"/>
    <property type="match status" value="1"/>
</dbReference>
<evidence type="ECO:0000256" key="4">
    <source>
        <dbReference type="SAM" id="MobiDB-lite"/>
    </source>
</evidence>
<dbReference type="GeneID" id="30987452"/>
<dbReference type="Gene3D" id="1.10.287.2210">
    <property type="match status" value="1"/>
</dbReference>
<name>A0A1E4RUQ3_CYBJN</name>
<dbReference type="GO" id="GO:0005829">
    <property type="term" value="C:cytosol"/>
    <property type="evidence" value="ECO:0007669"/>
    <property type="project" value="TreeGrafter"/>
</dbReference>
<evidence type="ECO:0000313" key="9">
    <source>
        <dbReference type="Proteomes" id="UP000094389"/>
    </source>
</evidence>
<keyword evidence="3" id="KW-0234">DNA repair</keyword>
<evidence type="ECO:0000256" key="2">
    <source>
        <dbReference type="ARBA" id="ARBA00022763"/>
    </source>
</evidence>
<dbReference type="GO" id="GO:0010499">
    <property type="term" value="P:proteasomal ubiquitin-independent protein catabolic process"/>
    <property type="evidence" value="ECO:0007669"/>
    <property type="project" value="TreeGrafter"/>
</dbReference>
<dbReference type="InterPro" id="IPR035309">
    <property type="entry name" value="PSME4"/>
</dbReference>
<dbReference type="PANTHER" id="PTHR32170">
    <property type="entry name" value="PROTEASOME ACTIVATOR COMPLEX SUBUNIT 4"/>
    <property type="match status" value="1"/>
</dbReference>
<reference evidence="8 9" key="1">
    <citation type="journal article" date="2016" name="Proc. Natl. Acad. Sci. U.S.A.">
        <title>Comparative genomics of biotechnologically important yeasts.</title>
        <authorList>
            <person name="Riley R."/>
            <person name="Haridas S."/>
            <person name="Wolfe K.H."/>
            <person name="Lopes M.R."/>
            <person name="Hittinger C.T."/>
            <person name="Goeker M."/>
            <person name="Salamov A.A."/>
            <person name="Wisecaver J.H."/>
            <person name="Long T.M."/>
            <person name="Calvey C.H."/>
            <person name="Aerts A.L."/>
            <person name="Barry K.W."/>
            <person name="Choi C."/>
            <person name="Clum A."/>
            <person name="Coughlan A.Y."/>
            <person name="Deshpande S."/>
            <person name="Douglass A.P."/>
            <person name="Hanson S.J."/>
            <person name="Klenk H.-P."/>
            <person name="LaButti K.M."/>
            <person name="Lapidus A."/>
            <person name="Lindquist E.A."/>
            <person name="Lipzen A.M."/>
            <person name="Meier-Kolthoff J.P."/>
            <person name="Ohm R.A."/>
            <person name="Otillar R.P."/>
            <person name="Pangilinan J.L."/>
            <person name="Peng Y."/>
            <person name="Rokas A."/>
            <person name="Rosa C.A."/>
            <person name="Scheuner C."/>
            <person name="Sibirny A.A."/>
            <person name="Slot J.C."/>
            <person name="Stielow J.B."/>
            <person name="Sun H."/>
            <person name="Kurtzman C.P."/>
            <person name="Blackwell M."/>
            <person name="Grigoriev I.V."/>
            <person name="Jeffries T.W."/>
        </authorList>
    </citation>
    <scope>NUCLEOTIDE SEQUENCE [LARGE SCALE GENOMIC DNA]</scope>
    <source>
        <strain evidence="9">ATCC 18201 / CBS 1600 / BCRC 20928 / JCM 3617 / NBRC 0987 / NRRL Y-1542</strain>
    </source>
</reference>
<feature type="domain" description="Proteasome activator complex subunit 4 C-terminal" evidence="5">
    <location>
        <begin position="1955"/>
        <end position="2042"/>
    </location>
</feature>
<dbReference type="GO" id="GO:0016504">
    <property type="term" value="F:peptidase activator activity"/>
    <property type="evidence" value="ECO:0007669"/>
    <property type="project" value="InterPro"/>
</dbReference>
<dbReference type="InterPro" id="IPR021843">
    <property type="entry name" value="PSME4_C"/>
</dbReference>
<dbReference type="GO" id="GO:0005634">
    <property type="term" value="C:nucleus"/>
    <property type="evidence" value="ECO:0007669"/>
    <property type="project" value="TreeGrafter"/>
</dbReference>
<dbReference type="Proteomes" id="UP000094389">
    <property type="component" value="Unassembled WGS sequence"/>
</dbReference>
<accession>A0A1E4RUQ3</accession>
<evidence type="ECO:0000259" key="6">
    <source>
        <dbReference type="Pfam" id="PF16507"/>
    </source>
</evidence>
<organism evidence="8 9">
    <name type="scientific">Cyberlindnera jadinii (strain ATCC 18201 / CBS 1600 / BCRC 20928 / JCM 3617 / NBRC 0987 / NRRL Y-1542)</name>
    <name type="common">Torula yeast</name>
    <name type="synonym">Candida utilis</name>
    <dbReference type="NCBI Taxonomy" id="983966"/>
    <lineage>
        <taxon>Eukaryota</taxon>
        <taxon>Fungi</taxon>
        <taxon>Dikarya</taxon>
        <taxon>Ascomycota</taxon>
        <taxon>Saccharomycotina</taxon>
        <taxon>Saccharomycetes</taxon>
        <taxon>Phaffomycetales</taxon>
        <taxon>Phaffomycetaceae</taxon>
        <taxon>Cyberlindnera</taxon>
    </lineage>
</organism>
<dbReference type="PANTHER" id="PTHR32170:SF3">
    <property type="entry name" value="PROTEASOME ACTIVATOR COMPLEX SUBUNIT 4"/>
    <property type="match status" value="1"/>
</dbReference>
<sequence length="2042" mass="234237">MQASLEEDDGLDRLLSDRLSRYALDYPEDYEEYKRCLVDKESKWVSRSKAVPFRLAEQLPYSTESHTDQARYLTHVIVHLYIAIKSLDLEGYVCISTKDLAAVKNDIDELTLDTDFFNADISFDLDEEEDGDEEDEVKSSGVVGKVLPRSAAIVSVNHWTNELSSCLKMKFELPLTLRASLAKVYYYLSLSRGQSIKLSSYSGMFMMLTDSFVRDLSECGALELDHKCMLEFFQQFYPDPDPKFDIYHPGSNDADKKTFSSMQKLAARAANFFPKTAMKEVFDWTMQRFHPTTCHISLPILAAAFPVYFAEDESAMEFINTIFHIWTNFTSHKVRSEPSLFQLLSKISTKAYLSVSKNELTYHQLHRFGILTDVQLEFVLNRIQNNLRSDFRDQSYSQVASLLVSSITPMNFKEFSVKLETLLNSLQTFVHPSNPGPWSGLIAKFCQRFINAYHKRLKQEEKEECELADEFKLSVEMNEKIANIFQDLVLLGAQGKKENVSAYYISSIGYLVDIPYPSKHTFIDKILLDLYDSLTDQFVNSTHRIIVSLKQFTEISRFIVYDPIYRVHITQILLLLVNKIGTNDLNLTNHVLNCFVTLSSVIPYREIVTDDDFLSFESTNLTFLQEHLEFLKMYPGEKFKTEKSIINNAFKASTMGFRELIKLFTEKLYLLIDTDLSEKFNFKITQVVLIFTESLSDDLFHYMAGIVHEKLLEGDFRHTVNNSPIIANMSAAMIRRDPSLAPKVFKDIYGLIKLELDNGAGSNRTRDEVPESDKKLELFLIVISEVISVSNEHMLEFSDAVLDLFSLLYEKVSNPSLATTTAYVIHKTLKNLTNIKLKESRILKHEPTVEQYAESWGANQFSDTRFEEQNLEFEWYVPTHKSIHCAIDIFETVIMKSLASIEHICSQAGEPDLLAIDELIKNLSYVGTALSGSSILFDPDFNNAVEDEKCGSTSIEKKLKILRSLRAKKSDTNEINIDIEQITKEEDPEILPESKEISDTDAPPQDPTEIQSDEHSAIQTDEEGATSRLLTPSYEFENDLTAVMNTSLAFRSANIYGCDYFFGDKAAQKKASFGYNHVHSLRHLIAQCLHKVFLYLSSHKNENTNLFYAYTSTVRTYFSDVGKEFSYDLDDQIFIDYTFLKKVQSMGNYVKPFTRTCLAARAEKFHRQRVILHSTNRFPSKIDKILLNDLMQLVTSSFETTSAAAYPVVIQTMKKIIGSYSMILKSLLDQMDEFLLKDDEKRLESGLKMFLYGKFSSKISGDFQNVERVVSLISKCSNVEHQNVNSLAKNLMVMFAETIKVPSGVALFNEAEIDSSIRPPDKCIDLEISAVRSAKDKKRHEYIVKLEELQVLLLSLVKQNCHWKHKFGLINYLINLQDYYELRTTPDVLKQLVLDPNSSHPALVKHCITWFSKMVDKVMNFASYEYSLEKSFQLNYLRPGMMIIDTTNNFHEEFSQEMQNFKNPKFYVDGPFYRGWLFWGENLVALSPDKSFDYIKLSDDDRDTLTQFGALVDKKWLASILRSVTVDNESKAVFQASDVYLISAVVQLSELGFTVVSYQDILDLLDEIYNREDKASIILAAEIVCGLFVSTNHTTEANIALRDDKLDTFLDKVFSSDLTPEYSGIWSIISWWLPSKLDFRRMPVFHKKMLSLSKIIDPESDHALTQSSRLKLARVYFQHIDWQLQNIEPIVDSLNFEHPYKVVRTQIGGLFSSLSHSCMYESYANCAQFLDAQNTLDLGVSNFRLTNFFDKRLKAWFAKAEDSRTAVEAMTAQDAMHSEYYYLCSSISGWLVGAKMSFFYNELVPYIKDYIFPMLMKLDSYRDLCKLAQISLDAFFVEFANGLDYRPEDIPGVISLANEPYSSFHQLCYQLSFIEGLFSRELILLSSEQKYELIARVDTLLFNNSIEVRTKAATVLTGIIHNSLNLAIVDQFIEKYKKRLLKRVKRDNLSPEKMVKIHGAVIGLGALISAFPYTSPPPKWMPDQIVLLARASSYPGIIGKSAKDILSQFKKLRADTWHIDRQSFTEDQLEDLEGVLWRSYFA</sequence>
<dbReference type="OrthoDB" id="17907at2759"/>
<dbReference type="InterPro" id="IPR032430">
    <property type="entry name" value="Blm10_mid"/>
</dbReference>
<evidence type="ECO:0000259" key="5">
    <source>
        <dbReference type="Pfam" id="PF11919"/>
    </source>
</evidence>
<dbReference type="RefSeq" id="XP_020068007.1">
    <property type="nucleotide sequence ID" value="XM_020213056.1"/>
</dbReference>
<dbReference type="Pfam" id="PF11919">
    <property type="entry name" value="PSME4_C"/>
    <property type="match status" value="1"/>
</dbReference>
<feature type="domain" description="Proteasome activator Blm10 middle HEAT repeats region" evidence="6">
    <location>
        <begin position="419"/>
        <end position="937"/>
    </location>
</feature>
<evidence type="ECO:0000256" key="3">
    <source>
        <dbReference type="ARBA" id="ARBA00023204"/>
    </source>
</evidence>
<gene>
    <name evidence="8" type="ORF">CYBJADRAFT_132476</name>
</gene>
<dbReference type="InterPro" id="IPR032372">
    <property type="entry name" value="Blm10_N"/>
</dbReference>
<evidence type="ECO:0000259" key="7">
    <source>
        <dbReference type="Pfam" id="PF16547"/>
    </source>
</evidence>
<protein>
    <submittedName>
        <fullName evidence="8">Uncharacterized protein</fullName>
    </submittedName>
</protein>